<dbReference type="Proteomes" id="UP000077667">
    <property type="component" value="Chromosome"/>
</dbReference>
<name>A0A1A9I4U5_9BACT</name>
<dbReference type="InterPro" id="IPR003741">
    <property type="entry name" value="LUD_dom"/>
</dbReference>
<dbReference type="Pfam" id="PF02589">
    <property type="entry name" value="LUD_dom"/>
    <property type="match status" value="1"/>
</dbReference>
<dbReference type="OrthoDB" id="9782337at2"/>
<dbReference type="Pfam" id="PF13183">
    <property type="entry name" value="Fer4_8"/>
    <property type="match status" value="1"/>
</dbReference>
<dbReference type="GO" id="GO:0046872">
    <property type="term" value="F:metal ion binding"/>
    <property type="evidence" value="ECO:0007669"/>
    <property type="project" value="UniProtKB-KW"/>
</dbReference>
<proteinExistence type="predicted"/>
<dbReference type="GO" id="GO:0006089">
    <property type="term" value="P:lactate metabolic process"/>
    <property type="evidence" value="ECO:0007669"/>
    <property type="project" value="InterPro"/>
</dbReference>
<dbReference type="PANTHER" id="PTHR47153:SF2">
    <property type="entry name" value="LACTATE UTILIZATION PROTEIN B"/>
    <property type="match status" value="1"/>
</dbReference>
<dbReference type="KEGG" id="nia:A8C56_18480"/>
<evidence type="ECO:0000256" key="6">
    <source>
        <dbReference type="ARBA" id="ARBA00023004"/>
    </source>
</evidence>
<dbReference type="InterPro" id="IPR037171">
    <property type="entry name" value="NagB/RpiA_transferase-like"/>
</dbReference>
<evidence type="ECO:0000313" key="9">
    <source>
        <dbReference type="EMBL" id="ANH82698.1"/>
    </source>
</evidence>
<dbReference type="SUPFAM" id="SSF46548">
    <property type="entry name" value="alpha-helical ferredoxin"/>
    <property type="match status" value="1"/>
</dbReference>
<keyword evidence="4" id="KW-0677">Repeat</keyword>
<dbReference type="RefSeq" id="WP_067759352.1">
    <property type="nucleotide sequence ID" value="NZ_CP015772.1"/>
</dbReference>
<keyword evidence="5" id="KW-0249">Electron transport</keyword>
<protein>
    <submittedName>
        <fullName evidence="9">Iron-sulfur cluster-binding protein</fullName>
    </submittedName>
</protein>
<dbReference type="InterPro" id="IPR004452">
    <property type="entry name" value="LutB/LldF"/>
</dbReference>
<keyword evidence="7" id="KW-0411">Iron-sulfur</keyword>
<gene>
    <name evidence="9" type="ORF">A8C56_18480</name>
</gene>
<reference evidence="9 10" key="1">
    <citation type="submission" date="2016-05" db="EMBL/GenBank/DDBJ databases">
        <title>Niabella ginsenosidivorans BS26 whole genome sequencing.</title>
        <authorList>
            <person name="Im W.T."/>
            <person name="Siddiqi M.Z."/>
        </authorList>
    </citation>
    <scope>NUCLEOTIDE SEQUENCE [LARGE SCALE GENOMIC DNA]</scope>
    <source>
        <strain evidence="9 10">BS26</strain>
    </source>
</reference>
<dbReference type="Gene3D" id="1.10.1060.10">
    <property type="entry name" value="Alpha-helical ferredoxin"/>
    <property type="match status" value="1"/>
</dbReference>
<evidence type="ECO:0000256" key="3">
    <source>
        <dbReference type="ARBA" id="ARBA00022723"/>
    </source>
</evidence>
<dbReference type="EMBL" id="CP015772">
    <property type="protein sequence ID" value="ANH82698.1"/>
    <property type="molecule type" value="Genomic_DNA"/>
</dbReference>
<feature type="domain" description="4Fe-4S ferredoxin-type" evidence="8">
    <location>
        <begin position="301"/>
        <end position="332"/>
    </location>
</feature>
<dbReference type="InterPro" id="IPR009051">
    <property type="entry name" value="Helical_ferredxn"/>
</dbReference>
<evidence type="ECO:0000256" key="1">
    <source>
        <dbReference type="ARBA" id="ARBA00022448"/>
    </source>
</evidence>
<evidence type="ECO:0000256" key="7">
    <source>
        <dbReference type="ARBA" id="ARBA00023014"/>
    </source>
</evidence>
<dbReference type="InterPro" id="IPR017896">
    <property type="entry name" value="4Fe4S_Fe-S-bd"/>
</dbReference>
<keyword evidence="1" id="KW-0813">Transport</keyword>
<evidence type="ECO:0000256" key="2">
    <source>
        <dbReference type="ARBA" id="ARBA00022485"/>
    </source>
</evidence>
<dbReference type="PROSITE" id="PS00198">
    <property type="entry name" value="4FE4S_FER_1"/>
    <property type="match status" value="1"/>
</dbReference>
<dbReference type="GO" id="GO:0051539">
    <property type="term" value="F:4 iron, 4 sulfur cluster binding"/>
    <property type="evidence" value="ECO:0007669"/>
    <property type="project" value="UniProtKB-KW"/>
</dbReference>
<dbReference type="SUPFAM" id="SSF100950">
    <property type="entry name" value="NagB/RpiA/CoA transferase-like"/>
    <property type="match status" value="1"/>
</dbReference>
<dbReference type="InterPro" id="IPR017900">
    <property type="entry name" value="4Fe4S_Fe_S_CS"/>
</dbReference>
<evidence type="ECO:0000259" key="8">
    <source>
        <dbReference type="PROSITE" id="PS51379"/>
    </source>
</evidence>
<dbReference type="InterPro" id="IPR024185">
    <property type="entry name" value="FTHF_cligase-like_sf"/>
</dbReference>
<dbReference type="NCBIfam" id="TIGR00273">
    <property type="entry name" value="LutB/LldF family L-lactate oxidation iron-sulfur protein"/>
    <property type="match status" value="1"/>
</dbReference>
<keyword evidence="10" id="KW-1185">Reference proteome</keyword>
<keyword evidence="3" id="KW-0479">Metal-binding</keyword>
<dbReference type="Gene3D" id="3.40.50.10420">
    <property type="entry name" value="NagB/RpiA/CoA transferase-like"/>
    <property type="match status" value="1"/>
</dbReference>
<accession>A0A1A9I4U5</accession>
<evidence type="ECO:0000256" key="5">
    <source>
        <dbReference type="ARBA" id="ARBA00022982"/>
    </source>
</evidence>
<dbReference type="AlphaFoldDB" id="A0A1A9I4U5"/>
<dbReference type="PROSITE" id="PS51379">
    <property type="entry name" value="4FE4S_FER_2"/>
    <property type="match status" value="1"/>
</dbReference>
<evidence type="ECO:0000313" key="10">
    <source>
        <dbReference type="Proteomes" id="UP000077667"/>
    </source>
</evidence>
<keyword evidence="2" id="KW-0004">4Fe-4S</keyword>
<dbReference type="STRING" id="1176587.A8C56_18480"/>
<organism evidence="9 10">
    <name type="scientific">Niabella ginsenosidivorans</name>
    <dbReference type="NCBI Taxonomy" id="1176587"/>
    <lineage>
        <taxon>Bacteria</taxon>
        <taxon>Pseudomonadati</taxon>
        <taxon>Bacteroidota</taxon>
        <taxon>Chitinophagia</taxon>
        <taxon>Chitinophagales</taxon>
        <taxon>Chitinophagaceae</taxon>
        <taxon>Niabella</taxon>
    </lineage>
</organism>
<sequence length="467" mass="52696">MSHTAYTFQKKSREKAFDREHRKVINFNIARYNAAVPGGQQQFANLNLARERAKNLKWKAIEVLDQTLENFEANISKRGAKVIWCTDARQANEAILEICRQKNCKTVVKSKSMVTEELHLNDHLAKHHIESVETDLGEYIQQLDGEPPYHIVTPAMHKSRQDIARLFAEKLGTDPNDSAEQLTLTARAKLREKYMQAEVGITGANFLIADIGGIAITENEGNARLSCSMPRTHIVVAGIEKVIPSMTDLALFWPLLSSFGTGQRITSYSTIVTGPRQEHEVDGPDEMYVILLDNGRTRMLANEKAREALYCIRCGACLNACPVYKNIGGHSYSTTYSGPIGSVITPHLKNMKEWKHLSHASSLCGNCTEVCAVKINLHELLLENRYEAVQDGYAPVVEKFSWKLWKAAMLKRGRMDLVNGNIKSTFMNLVAGAWTKNHSKLYFPKKSFNEQWQERRNKQQQTGSSLK</sequence>
<evidence type="ECO:0000256" key="4">
    <source>
        <dbReference type="ARBA" id="ARBA00022737"/>
    </source>
</evidence>
<dbReference type="PANTHER" id="PTHR47153">
    <property type="entry name" value="LACTATE UTILIZATION PROTEIN B"/>
    <property type="match status" value="1"/>
</dbReference>
<keyword evidence="6" id="KW-0408">Iron</keyword>